<dbReference type="AlphaFoldDB" id="A0A2N3YN88"/>
<comment type="caution">
    <text evidence="1">The sequence shown here is derived from an EMBL/GenBank/DDBJ whole genome shotgun (WGS) entry which is preliminary data.</text>
</comment>
<dbReference type="EMBL" id="PJNE01000001">
    <property type="protein sequence ID" value="PKW28321.1"/>
    <property type="molecule type" value="Genomic_DNA"/>
</dbReference>
<reference evidence="1 2" key="1">
    <citation type="submission" date="2017-12" db="EMBL/GenBank/DDBJ databases">
        <title>Sequencing the genomes of 1000 Actinobacteria strains.</title>
        <authorList>
            <person name="Klenk H.-P."/>
        </authorList>
    </citation>
    <scope>NUCLEOTIDE SEQUENCE [LARGE SCALE GENOMIC DNA]</scope>
    <source>
        <strain evidence="1 2">DSM 12806</strain>
    </source>
</reference>
<evidence type="ECO:0000313" key="1">
    <source>
        <dbReference type="EMBL" id="PKW28321.1"/>
    </source>
</evidence>
<keyword evidence="2" id="KW-1185">Reference proteome</keyword>
<protein>
    <recommendedName>
        <fullName evidence="3">Tetratricopeptide repeat protein</fullName>
    </recommendedName>
</protein>
<proteinExistence type="predicted"/>
<name>A0A2N3YN88_9MICO</name>
<dbReference type="Proteomes" id="UP000233781">
    <property type="component" value="Unassembled WGS sequence"/>
</dbReference>
<evidence type="ECO:0008006" key="3">
    <source>
        <dbReference type="Google" id="ProtNLM"/>
    </source>
</evidence>
<organism evidence="1 2">
    <name type="scientific">Phycicoccus duodecadis</name>
    <dbReference type="NCBI Taxonomy" id="173053"/>
    <lineage>
        <taxon>Bacteria</taxon>
        <taxon>Bacillati</taxon>
        <taxon>Actinomycetota</taxon>
        <taxon>Actinomycetes</taxon>
        <taxon>Micrococcales</taxon>
        <taxon>Intrasporangiaceae</taxon>
        <taxon>Phycicoccus</taxon>
    </lineage>
</organism>
<evidence type="ECO:0000313" key="2">
    <source>
        <dbReference type="Proteomes" id="UP000233781"/>
    </source>
</evidence>
<dbReference type="OrthoDB" id="4861274at2"/>
<dbReference type="RefSeq" id="WP_158239860.1">
    <property type="nucleotide sequence ID" value="NZ_PJNE01000001.1"/>
</dbReference>
<accession>A0A2N3YN88</accession>
<gene>
    <name evidence="1" type="ORF">ATL31_3187</name>
</gene>
<sequence>MSLPGPVPVFDPGEIFPDLEELRTRATDGDLPGALERLVAVGRGSASDQVMAFDVLAESEALDGPLAAHLAAHPDDRTARLLACLRRVRAGSDRASALAAEQDLIRLVAEDRSDATAWFVRLVTAAAAGLGPSETRRRYERLRELAPEHSVAQRLMLRALVPAPGGAWDEVLAHVRSATAGAPDGSPDWGLVPLLHLTRWHVESPTGETDYLRQPEVRTKLEEASERFTAAPCTSPYAAVEVHTDFAVVTALAGQRGRSMKHFRALGPALAPGAWELAAAHREDLETVRGAAVAEGRRR</sequence>